<reference evidence="1" key="2">
    <citation type="submission" date="2020-11" db="EMBL/GenBank/DDBJ databases">
        <authorList>
            <person name="McCartney M.A."/>
            <person name="Auch B."/>
            <person name="Kono T."/>
            <person name="Mallez S."/>
            <person name="Becker A."/>
            <person name="Gohl D.M."/>
            <person name="Silverstein K.A.T."/>
            <person name="Koren S."/>
            <person name="Bechman K.B."/>
            <person name="Herman A."/>
            <person name="Abrahante J.E."/>
            <person name="Garbe J."/>
        </authorList>
    </citation>
    <scope>NUCLEOTIDE SEQUENCE</scope>
    <source>
        <strain evidence="1">Duluth1</strain>
        <tissue evidence="1">Whole animal</tissue>
    </source>
</reference>
<dbReference type="Proteomes" id="UP000828390">
    <property type="component" value="Unassembled WGS sequence"/>
</dbReference>
<proteinExistence type="predicted"/>
<comment type="caution">
    <text evidence="1">The sequence shown here is derived from an EMBL/GenBank/DDBJ whole genome shotgun (WGS) entry which is preliminary data.</text>
</comment>
<reference evidence="1" key="1">
    <citation type="journal article" date="2019" name="bioRxiv">
        <title>The Genome of the Zebra Mussel, Dreissena polymorpha: A Resource for Invasive Species Research.</title>
        <authorList>
            <person name="McCartney M.A."/>
            <person name="Auch B."/>
            <person name="Kono T."/>
            <person name="Mallez S."/>
            <person name="Zhang Y."/>
            <person name="Obille A."/>
            <person name="Becker A."/>
            <person name="Abrahante J.E."/>
            <person name="Garbe J."/>
            <person name="Badalamenti J.P."/>
            <person name="Herman A."/>
            <person name="Mangelson H."/>
            <person name="Liachko I."/>
            <person name="Sullivan S."/>
            <person name="Sone E.D."/>
            <person name="Koren S."/>
            <person name="Silverstein K.A.T."/>
            <person name="Beckman K.B."/>
            <person name="Gohl D.M."/>
        </authorList>
    </citation>
    <scope>NUCLEOTIDE SEQUENCE</scope>
    <source>
        <strain evidence="1">Duluth1</strain>
        <tissue evidence="1">Whole animal</tissue>
    </source>
</reference>
<keyword evidence="2" id="KW-1185">Reference proteome</keyword>
<evidence type="ECO:0000313" key="1">
    <source>
        <dbReference type="EMBL" id="KAH3831427.1"/>
    </source>
</evidence>
<accession>A0A9D4K2U8</accession>
<sequence length="146" mass="16118">MSTRLHCPSSFSDGLDLPQACPGEQSCTESPAWRLVQTKASFRAVIDQHVLQSCPDVLVCLVLRVIVVNQSSETFMFNCLYPAFFVRMKEKDGAYEGFILKFTAVGDGSSTDGDRNVVVMDSLLHYLLKKNVEQDGGEHLALTDAI</sequence>
<dbReference type="AlphaFoldDB" id="A0A9D4K2U8"/>
<name>A0A9D4K2U8_DREPO</name>
<protein>
    <submittedName>
        <fullName evidence="1">Uncharacterized protein</fullName>
    </submittedName>
</protein>
<gene>
    <name evidence="1" type="ORF">DPMN_104694</name>
</gene>
<evidence type="ECO:0000313" key="2">
    <source>
        <dbReference type="Proteomes" id="UP000828390"/>
    </source>
</evidence>
<organism evidence="1 2">
    <name type="scientific">Dreissena polymorpha</name>
    <name type="common">Zebra mussel</name>
    <name type="synonym">Mytilus polymorpha</name>
    <dbReference type="NCBI Taxonomy" id="45954"/>
    <lineage>
        <taxon>Eukaryota</taxon>
        <taxon>Metazoa</taxon>
        <taxon>Spiralia</taxon>
        <taxon>Lophotrochozoa</taxon>
        <taxon>Mollusca</taxon>
        <taxon>Bivalvia</taxon>
        <taxon>Autobranchia</taxon>
        <taxon>Heteroconchia</taxon>
        <taxon>Euheterodonta</taxon>
        <taxon>Imparidentia</taxon>
        <taxon>Neoheterodontei</taxon>
        <taxon>Myida</taxon>
        <taxon>Dreissenoidea</taxon>
        <taxon>Dreissenidae</taxon>
        <taxon>Dreissena</taxon>
    </lineage>
</organism>
<dbReference type="EMBL" id="JAIWYP010000004">
    <property type="protein sequence ID" value="KAH3831427.1"/>
    <property type="molecule type" value="Genomic_DNA"/>
</dbReference>